<dbReference type="SUPFAM" id="SSF53098">
    <property type="entry name" value="Ribonuclease H-like"/>
    <property type="match status" value="1"/>
</dbReference>
<keyword evidence="1" id="KW-0540">Nuclease</keyword>
<dbReference type="SMART" id="SM00343">
    <property type="entry name" value="ZnF_C2HC"/>
    <property type="match status" value="1"/>
</dbReference>
<dbReference type="Gene3D" id="3.30.420.10">
    <property type="entry name" value="Ribonuclease H-like superfamily/Ribonuclease H"/>
    <property type="match status" value="1"/>
</dbReference>
<dbReference type="PANTHER" id="PTHR42648">
    <property type="entry name" value="TRANSPOSASE, PUTATIVE-RELATED"/>
    <property type="match status" value="1"/>
</dbReference>
<dbReference type="InterPro" id="IPR001878">
    <property type="entry name" value="Znf_CCHC"/>
</dbReference>
<keyword evidence="11" id="KW-0863">Zinc-finger</keyword>
<organism evidence="15 16">
    <name type="scientific">Phytophthora lilii</name>
    <dbReference type="NCBI Taxonomy" id="2077276"/>
    <lineage>
        <taxon>Eukaryota</taxon>
        <taxon>Sar</taxon>
        <taxon>Stramenopiles</taxon>
        <taxon>Oomycota</taxon>
        <taxon>Peronosporomycetes</taxon>
        <taxon>Peronosporales</taxon>
        <taxon>Peronosporaceae</taxon>
        <taxon>Phytophthora</taxon>
    </lineage>
</organism>
<dbReference type="Proteomes" id="UP001165083">
    <property type="component" value="Unassembled WGS sequence"/>
</dbReference>
<dbReference type="InterPro" id="IPR012337">
    <property type="entry name" value="RNaseH-like_sf"/>
</dbReference>
<name>A0A9W6WKE9_9STRA</name>
<dbReference type="OrthoDB" id="166608at2759"/>
<dbReference type="InterPro" id="IPR013103">
    <property type="entry name" value="RVT_2"/>
</dbReference>
<protein>
    <submittedName>
        <fullName evidence="15">Unnamed protein product</fullName>
    </submittedName>
</protein>
<dbReference type="Pfam" id="PF00665">
    <property type="entry name" value="rve"/>
    <property type="match status" value="1"/>
</dbReference>
<keyword evidence="4" id="KW-0378">Hydrolase</keyword>
<evidence type="ECO:0000256" key="5">
    <source>
        <dbReference type="ARBA" id="ARBA00022842"/>
    </source>
</evidence>
<evidence type="ECO:0000313" key="16">
    <source>
        <dbReference type="Proteomes" id="UP001165083"/>
    </source>
</evidence>
<keyword evidence="16" id="KW-1185">Reference proteome</keyword>
<dbReference type="Gene3D" id="4.10.60.10">
    <property type="entry name" value="Zinc finger, CCHC-type"/>
    <property type="match status" value="1"/>
</dbReference>
<dbReference type="PANTHER" id="PTHR42648:SF11">
    <property type="entry name" value="TRANSPOSON TY4-P GAG-POL POLYPROTEIN"/>
    <property type="match status" value="1"/>
</dbReference>
<evidence type="ECO:0000256" key="4">
    <source>
        <dbReference type="ARBA" id="ARBA00022801"/>
    </source>
</evidence>
<evidence type="ECO:0000256" key="8">
    <source>
        <dbReference type="ARBA" id="ARBA00022932"/>
    </source>
</evidence>
<feature type="region of interest" description="Disordered" evidence="12">
    <location>
        <begin position="748"/>
        <end position="771"/>
    </location>
</feature>
<dbReference type="AlphaFoldDB" id="A0A9W6WKE9"/>
<keyword evidence="9" id="KW-0233">DNA recombination</keyword>
<evidence type="ECO:0000256" key="3">
    <source>
        <dbReference type="ARBA" id="ARBA00022759"/>
    </source>
</evidence>
<keyword evidence="2" id="KW-0479">Metal-binding</keyword>
<evidence type="ECO:0000256" key="1">
    <source>
        <dbReference type="ARBA" id="ARBA00022722"/>
    </source>
</evidence>
<dbReference type="GO" id="GO:0006310">
    <property type="term" value="P:DNA recombination"/>
    <property type="evidence" value="ECO:0007669"/>
    <property type="project" value="UniProtKB-KW"/>
</dbReference>
<keyword evidence="3" id="KW-0255">Endonuclease</keyword>
<reference evidence="15" key="1">
    <citation type="submission" date="2023-04" db="EMBL/GenBank/DDBJ databases">
        <title>Phytophthora lilii NBRC 32176.</title>
        <authorList>
            <person name="Ichikawa N."/>
            <person name="Sato H."/>
            <person name="Tonouchi N."/>
        </authorList>
    </citation>
    <scope>NUCLEOTIDE SEQUENCE</scope>
    <source>
        <strain evidence="15">NBRC 32176</strain>
    </source>
</reference>
<dbReference type="InterPro" id="IPR025724">
    <property type="entry name" value="GAG-pre-integrase_dom"/>
</dbReference>
<dbReference type="GO" id="GO:0004519">
    <property type="term" value="F:endonuclease activity"/>
    <property type="evidence" value="ECO:0007669"/>
    <property type="project" value="UniProtKB-KW"/>
</dbReference>
<dbReference type="InterPro" id="IPR057670">
    <property type="entry name" value="SH3_retrovirus"/>
</dbReference>
<gene>
    <name evidence="15" type="ORF">Plil01_000601600</name>
</gene>
<keyword evidence="7" id="KW-0695">RNA-directed DNA polymerase</keyword>
<dbReference type="Pfam" id="PF13976">
    <property type="entry name" value="gag_pre-integrs"/>
    <property type="match status" value="1"/>
</dbReference>
<evidence type="ECO:0000259" key="14">
    <source>
        <dbReference type="PROSITE" id="PS50994"/>
    </source>
</evidence>
<evidence type="ECO:0000256" key="11">
    <source>
        <dbReference type="PROSITE-ProRule" id="PRU00047"/>
    </source>
</evidence>
<dbReference type="GO" id="GO:0003887">
    <property type="term" value="F:DNA-directed DNA polymerase activity"/>
    <property type="evidence" value="ECO:0007669"/>
    <property type="project" value="UniProtKB-KW"/>
</dbReference>
<dbReference type="SUPFAM" id="SSF57756">
    <property type="entry name" value="Retrovirus zinc finger-like domains"/>
    <property type="match status" value="1"/>
</dbReference>
<feature type="domain" description="CCHC-type" evidence="13">
    <location>
        <begin position="221"/>
        <end position="237"/>
    </location>
</feature>
<dbReference type="InterPro" id="IPR001584">
    <property type="entry name" value="Integrase_cat-core"/>
</dbReference>
<proteinExistence type="predicted"/>
<feature type="domain" description="Integrase catalytic" evidence="14">
    <location>
        <begin position="411"/>
        <end position="587"/>
    </location>
</feature>
<dbReference type="InterPro" id="IPR036397">
    <property type="entry name" value="RNaseH_sf"/>
</dbReference>
<dbReference type="EMBL" id="BSXW01000261">
    <property type="protein sequence ID" value="GMF16735.1"/>
    <property type="molecule type" value="Genomic_DNA"/>
</dbReference>
<dbReference type="GO" id="GO:0003676">
    <property type="term" value="F:nucleic acid binding"/>
    <property type="evidence" value="ECO:0007669"/>
    <property type="project" value="InterPro"/>
</dbReference>
<evidence type="ECO:0000313" key="15">
    <source>
        <dbReference type="EMBL" id="GMF16735.1"/>
    </source>
</evidence>
<dbReference type="InterPro" id="IPR036875">
    <property type="entry name" value="Znf_CCHC_sf"/>
</dbReference>
<dbReference type="GO" id="GO:0003964">
    <property type="term" value="F:RNA-directed DNA polymerase activity"/>
    <property type="evidence" value="ECO:0007669"/>
    <property type="project" value="UniProtKB-KW"/>
</dbReference>
<feature type="compositionally biased region" description="Acidic residues" evidence="12">
    <location>
        <begin position="690"/>
        <end position="711"/>
    </location>
</feature>
<keyword evidence="8" id="KW-0548">Nucleotidyltransferase</keyword>
<dbReference type="PROSITE" id="PS50994">
    <property type="entry name" value="INTEGRASE"/>
    <property type="match status" value="1"/>
</dbReference>
<dbReference type="GO" id="GO:0015074">
    <property type="term" value="P:DNA integration"/>
    <property type="evidence" value="ECO:0007669"/>
    <property type="project" value="UniProtKB-KW"/>
</dbReference>
<dbReference type="Pfam" id="PF00098">
    <property type="entry name" value="zf-CCHC"/>
    <property type="match status" value="1"/>
</dbReference>
<accession>A0A9W6WKE9</accession>
<sequence length="1258" mass="141762">MTTKRAEVLLGSGNYFHWEFNMRMTLARKGLLEHVLVIKPENEITEGWLMNDAKALGIIAQGVELQHQTKIRSATRAMEAWGTLRDFYNRSTLHNRVTMTRRLHEFKMEDGSTMSKHLDAFDELVVGLQALGEPVVESRQLVVLLSSLPAEYELIASIVENAKGITLIEVKEKLLKEYERLEKKETTERAFKANAGRFKGGRGNGRKVNGPRKNGGGFKGKCFKCNQVGHLKRDCPERNGTEEDGAVFAVGERHDDGWLIDSGATSHMTPHRVDLFDYEELRAGPEGRRIKMVDVIYIPGLDRRLLSVGKLAERGMNVEFQRSSCVIWGKSSAIALGKKYGKAYVLDCQQEEARFAEYAGADSEWELWHARLGHPGKNGLVRTQRATYGMPVVKQETEKLCGGCLKGKQTVAPFPQRSLKKTSRVLELIHTDVMGPMRTVSKGGARWILTFVDDYSRFVVVYFMKNKSEVASKLNEFKAFYENQWGEQLRCLRSDNGTEFINKKMARICAKNGIMHQRTVPYSPQQNGGEERMNRTIMEKARSMLYYKGVSTEWWAEAVSTAVYLINRSTNTANTIATPYELGFKEKPRMGHLRVFGSHGYAHVDDAKRTKLVPKSFRCMFLGYAEYVKGYRVFDLECSKVKVARSVRLDEREVNGIYDTNTPERGTVIHVTKDSDAGTISVHKSRQPVEDEPMEAVEEPGIDVDMEEAVPEQEGSFPELPPSPEPLTSGLKLTTRPAEPVFLLEDSLELDDEQRSEDSNGPPSPKRPRIDEDGLIAEAVLAYAASIVEAADPPTTYAQAMAGDDAAHWREALDAELLSHERNGTWTLVPRGTDIRPIGCRWVFAKKRDENGRVVRYKARLVAKGFKQKFGIDFFETYSPVANMNSIRVVLGVSVADGYILEQLDADTAFLDSELNDWVYMEVPFGIENARDYVCKLNEAIYGLKQVASAWNKTIHRVFLKNGFKSCGADQCVYVKRSRNGHVYVCLYVDMIIAAKSTQEIREVKDALKAAFKMKDLGTAKFILGMEIDHDKGDGTLMIKQTRYIDDVAERFGQQNAKPVENPCISGLKLSKAQSPGTVVERAEMRSKPCQDFWRTLDYNIGEQLFECYDTVKSTRDHGIIYERGSGNVTVEAYTDADWGSNLDDRRSVSGVMVMIGNGPVVFKSKFQRTVALSSAEAEYMALSLCTQEVLWTRAMLADLRKEQAAATQIWEDNQGAIALACNAGYHARTKHVDIRHHFVRENVERGTVKVDYIDTKY</sequence>
<evidence type="ECO:0000256" key="2">
    <source>
        <dbReference type="ARBA" id="ARBA00022723"/>
    </source>
</evidence>
<keyword evidence="6" id="KW-0229">DNA integration</keyword>
<dbReference type="CDD" id="cd09272">
    <property type="entry name" value="RNase_HI_RT_Ty1"/>
    <property type="match status" value="1"/>
</dbReference>
<keyword evidence="10" id="KW-0511">Multifunctional enzyme</keyword>
<feature type="region of interest" description="Disordered" evidence="12">
    <location>
        <begin position="683"/>
        <end position="732"/>
    </location>
</feature>
<evidence type="ECO:0000256" key="10">
    <source>
        <dbReference type="ARBA" id="ARBA00023268"/>
    </source>
</evidence>
<dbReference type="Pfam" id="PF14223">
    <property type="entry name" value="Retrotran_gag_2"/>
    <property type="match status" value="1"/>
</dbReference>
<keyword evidence="8" id="KW-0239">DNA-directed DNA polymerase</keyword>
<evidence type="ECO:0000256" key="7">
    <source>
        <dbReference type="ARBA" id="ARBA00022918"/>
    </source>
</evidence>
<keyword evidence="8" id="KW-0808">Transferase</keyword>
<dbReference type="InterPro" id="IPR039537">
    <property type="entry name" value="Retrotran_Ty1/copia-like"/>
</dbReference>
<keyword evidence="11" id="KW-0862">Zinc</keyword>
<dbReference type="Pfam" id="PF25597">
    <property type="entry name" value="SH3_retrovirus"/>
    <property type="match status" value="1"/>
</dbReference>
<dbReference type="PROSITE" id="PS50158">
    <property type="entry name" value="ZF_CCHC"/>
    <property type="match status" value="1"/>
</dbReference>
<dbReference type="GO" id="GO:0008270">
    <property type="term" value="F:zinc ion binding"/>
    <property type="evidence" value="ECO:0007669"/>
    <property type="project" value="UniProtKB-KW"/>
</dbReference>
<keyword evidence="5" id="KW-0460">Magnesium</keyword>
<evidence type="ECO:0000256" key="12">
    <source>
        <dbReference type="SAM" id="MobiDB-lite"/>
    </source>
</evidence>
<dbReference type="GO" id="GO:0016787">
    <property type="term" value="F:hydrolase activity"/>
    <property type="evidence" value="ECO:0007669"/>
    <property type="project" value="UniProtKB-KW"/>
</dbReference>
<evidence type="ECO:0000256" key="9">
    <source>
        <dbReference type="ARBA" id="ARBA00023172"/>
    </source>
</evidence>
<evidence type="ECO:0000256" key="6">
    <source>
        <dbReference type="ARBA" id="ARBA00022908"/>
    </source>
</evidence>
<dbReference type="Pfam" id="PF07727">
    <property type="entry name" value="RVT_2"/>
    <property type="match status" value="1"/>
</dbReference>
<comment type="caution">
    <text evidence="15">The sequence shown here is derived from an EMBL/GenBank/DDBJ whole genome shotgun (WGS) entry which is preliminary data.</text>
</comment>
<evidence type="ECO:0000259" key="13">
    <source>
        <dbReference type="PROSITE" id="PS50158"/>
    </source>
</evidence>